<name>A0A918NNM0_9ACTN</name>
<feature type="region of interest" description="Disordered" evidence="1">
    <location>
        <begin position="40"/>
        <end position="291"/>
    </location>
</feature>
<dbReference type="RefSeq" id="WP_190038613.1">
    <property type="nucleotide sequence ID" value="NZ_BMWD01000025.1"/>
</dbReference>
<evidence type="ECO:0000313" key="3">
    <source>
        <dbReference type="Proteomes" id="UP000645555"/>
    </source>
</evidence>
<comment type="caution">
    <text evidence="2">The sequence shown here is derived from an EMBL/GenBank/DDBJ whole genome shotgun (WGS) entry which is preliminary data.</text>
</comment>
<dbReference type="EMBL" id="BMWD01000025">
    <property type="protein sequence ID" value="GGX83396.1"/>
    <property type="molecule type" value="Genomic_DNA"/>
</dbReference>
<accession>A0A918NNM0</accession>
<gene>
    <name evidence="2" type="ORF">GCM10010515_58700</name>
</gene>
<feature type="compositionally biased region" description="Low complexity" evidence="1">
    <location>
        <begin position="49"/>
        <end position="79"/>
    </location>
</feature>
<dbReference type="AlphaFoldDB" id="A0A918NNM0"/>
<feature type="compositionally biased region" description="Low complexity" evidence="1">
    <location>
        <begin position="162"/>
        <end position="210"/>
    </location>
</feature>
<dbReference type="Proteomes" id="UP000645555">
    <property type="component" value="Unassembled WGS sequence"/>
</dbReference>
<evidence type="ECO:0000256" key="1">
    <source>
        <dbReference type="SAM" id="MobiDB-lite"/>
    </source>
</evidence>
<proteinExistence type="predicted"/>
<reference evidence="2" key="1">
    <citation type="journal article" date="2014" name="Int. J. Syst. Evol. Microbiol.">
        <title>Complete genome sequence of Corynebacterium casei LMG S-19264T (=DSM 44701T), isolated from a smear-ripened cheese.</title>
        <authorList>
            <consortium name="US DOE Joint Genome Institute (JGI-PGF)"/>
            <person name="Walter F."/>
            <person name="Albersmeier A."/>
            <person name="Kalinowski J."/>
            <person name="Ruckert C."/>
        </authorList>
    </citation>
    <scope>NUCLEOTIDE SEQUENCE</scope>
    <source>
        <strain evidence="2">JCM 4956</strain>
    </source>
</reference>
<protein>
    <submittedName>
        <fullName evidence="2">Uncharacterized protein</fullName>
    </submittedName>
</protein>
<sequence length="291" mass="28397">MVDILPDSEQEMVVHIPAGSLVTACTLGAALLLTGCGEGDGEPAGASGGDAPLRAAAAPDPFTDSAAAPTGSAPAATGASESGDVELDALEPDASDHLPGPAEGDPQEPGPDESASPVDGVQPLESFEADPALGDVLPDASPDGTYDLSSDLSPDATRDPLSDPSDLSGGSDLSALPDLSADSPPDCATPSGTAAPGAADAPGVTPTAESAESEASRELGEFEEFEEAAAPEPGVCSTGSATTDGLSPDAYPYPSADGTAPEAGIDPDDEIGPLTVPEIPDMIDGGGLVPD</sequence>
<organism evidence="2 3">
    <name type="scientific">Streptomyces fructofermentans</name>
    <dbReference type="NCBI Taxonomy" id="152141"/>
    <lineage>
        <taxon>Bacteria</taxon>
        <taxon>Bacillati</taxon>
        <taxon>Actinomycetota</taxon>
        <taxon>Actinomycetes</taxon>
        <taxon>Kitasatosporales</taxon>
        <taxon>Streptomycetaceae</taxon>
        <taxon>Streptomyces</taxon>
    </lineage>
</organism>
<evidence type="ECO:0000313" key="2">
    <source>
        <dbReference type="EMBL" id="GGX83396.1"/>
    </source>
</evidence>
<reference evidence="2" key="2">
    <citation type="submission" date="2020-09" db="EMBL/GenBank/DDBJ databases">
        <authorList>
            <person name="Sun Q."/>
            <person name="Ohkuma M."/>
        </authorList>
    </citation>
    <scope>NUCLEOTIDE SEQUENCE</scope>
    <source>
        <strain evidence="2">JCM 4956</strain>
    </source>
</reference>
<feature type="compositionally biased region" description="Acidic residues" evidence="1">
    <location>
        <begin position="83"/>
        <end position="93"/>
    </location>
</feature>
<keyword evidence="3" id="KW-1185">Reference proteome</keyword>